<dbReference type="GO" id="GO:0004497">
    <property type="term" value="F:monooxygenase activity"/>
    <property type="evidence" value="ECO:0007669"/>
    <property type="project" value="UniProtKB-KW"/>
</dbReference>
<evidence type="ECO:0000256" key="3">
    <source>
        <dbReference type="ARBA" id="ARBA00022617"/>
    </source>
</evidence>
<dbReference type="CDD" id="cd11029">
    <property type="entry name" value="CYP107-like"/>
    <property type="match status" value="1"/>
</dbReference>
<evidence type="ECO:0000313" key="10">
    <source>
        <dbReference type="EMBL" id="ADI71453.1"/>
    </source>
</evidence>
<dbReference type="PRINTS" id="PR00359">
    <property type="entry name" value="BP450"/>
</dbReference>
<dbReference type="Gene3D" id="1.10.630.10">
    <property type="entry name" value="Cytochrome P450"/>
    <property type="match status" value="1"/>
</dbReference>
<organism evidence="10">
    <name type="scientific">Amycolatopsis orientalis subsp. vinearia</name>
    <dbReference type="NCBI Taxonomy" id="797057"/>
    <lineage>
        <taxon>Bacteria</taxon>
        <taxon>Bacillati</taxon>
        <taxon>Actinomycetota</taxon>
        <taxon>Actinomycetes</taxon>
        <taxon>Pseudonocardiales</taxon>
        <taxon>Pseudonocardiaceae</taxon>
        <taxon>Amycolatopsis</taxon>
    </lineage>
</organism>
<dbReference type="GO" id="GO:0016705">
    <property type="term" value="F:oxidoreductase activity, acting on paired donors, with incorporation or reduction of molecular oxygen"/>
    <property type="evidence" value="ECO:0007669"/>
    <property type="project" value="InterPro"/>
</dbReference>
<dbReference type="PANTHER" id="PTHR46696:SF6">
    <property type="entry name" value="P450, PUTATIVE (EUROFUNG)-RELATED"/>
    <property type="match status" value="1"/>
</dbReference>
<comment type="function">
    <text evidence="8">Involved in the coupling of aromatic side chains of the heptapeptide of vancomycin.</text>
</comment>
<comment type="similarity">
    <text evidence="2 9">Belongs to the cytochrome P450 family.</text>
</comment>
<gene>
    <name evidence="10" type="primary">bexK</name>
</gene>
<name>D7RFK5_AMYOR</name>
<evidence type="ECO:0000256" key="4">
    <source>
        <dbReference type="ARBA" id="ARBA00022723"/>
    </source>
</evidence>
<evidence type="ECO:0000256" key="8">
    <source>
        <dbReference type="ARBA" id="ARBA00055433"/>
    </source>
</evidence>
<dbReference type="FunFam" id="1.10.630.10:FF:000018">
    <property type="entry name" value="Cytochrome P450 monooxygenase"/>
    <property type="match status" value="1"/>
</dbReference>
<keyword evidence="5 9" id="KW-0560">Oxidoreductase</keyword>
<dbReference type="Pfam" id="PF00067">
    <property type="entry name" value="p450"/>
    <property type="match status" value="2"/>
</dbReference>
<evidence type="ECO:0000256" key="2">
    <source>
        <dbReference type="ARBA" id="ARBA00010617"/>
    </source>
</evidence>
<dbReference type="InterPro" id="IPR002397">
    <property type="entry name" value="Cyt_P450_B"/>
</dbReference>
<accession>D7RFK5</accession>
<sequence length="406" mass="44334">MTTPAEAPPAGLFTAGYYQDPYPTLARLREHDPVHEFRFPVGDVRMWLVTRYDDVRALLADPRFSSEGGTWGNSEFREAGLVSGAGSVLERAVTVVDPPAHTRLRRLAMSAFTTRRVERWRDELTGLVDRTLDRCAALGTFDVMDDFAGVVSSEMLGAILGLRIERHRDLVDALTQAFPSDPALMDRVPAGFARICEYAEELVAEKRRTPADDLTSALVEASEDGDRLDERELVAMVAAMIMAGSDTVRAFLGNAVLALLDHPDQRAALTGGADTTAAVEELLRYEGALTTALFRVTTEDVDFAGTRLPAGSPVITGLLAANRDPRRFPDPGRLDLARTGPRHVGFGHGLHNCLGAALARLEIGLSVTALFRRFPGLRLATGRADVRYIENWAMRRLTALPVDAAR</sequence>
<dbReference type="InterPro" id="IPR017972">
    <property type="entry name" value="Cyt_P450_CS"/>
</dbReference>
<evidence type="ECO:0000256" key="5">
    <source>
        <dbReference type="ARBA" id="ARBA00023002"/>
    </source>
</evidence>
<proteinExistence type="inferred from homology"/>
<dbReference type="PROSITE" id="PS00086">
    <property type="entry name" value="CYTOCHROME_P450"/>
    <property type="match status" value="1"/>
</dbReference>
<dbReference type="InterPro" id="IPR001128">
    <property type="entry name" value="Cyt_P450"/>
</dbReference>
<dbReference type="InterPro" id="IPR036396">
    <property type="entry name" value="Cyt_P450_sf"/>
</dbReference>
<dbReference type="AlphaFoldDB" id="D7RFK5"/>
<evidence type="ECO:0000256" key="1">
    <source>
        <dbReference type="ARBA" id="ARBA00004660"/>
    </source>
</evidence>
<keyword evidence="7 9" id="KW-0503">Monooxygenase</keyword>
<dbReference type="EMBL" id="HM055942">
    <property type="protein sequence ID" value="ADI71453.1"/>
    <property type="molecule type" value="Genomic_DNA"/>
</dbReference>
<dbReference type="GO" id="GO:0005506">
    <property type="term" value="F:iron ion binding"/>
    <property type="evidence" value="ECO:0007669"/>
    <property type="project" value="InterPro"/>
</dbReference>
<evidence type="ECO:0000256" key="7">
    <source>
        <dbReference type="ARBA" id="ARBA00023033"/>
    </source>
</evidence>
<dbReference type="SUPFAM" id="SSF48264">
    <property type="entry name" value="Cytochrome P450"/>
    <property type="match status" value="1"/>
</dbReference>
<keyword evidence="4 9" id="KW-0479">Metal-binding</keyword>
<dbReference type="PANTHER" id="PTHR46696">
    <property type="entry name" value="P450, PUTATIVE (EUROFUNG)-RELATED"/>
    <property type="match status" value="1"/>
</dbReference>
<evidence type="ECO:0000256" key="9">
    <source>
        <dbReference type="RuleBase" id="RU000461"/>
    </source>
</evidence>
<comment type="pathway">
    <text evidence="1">Antibiotic biosynthesis; vancomycin biosynthesis.</text>
</comment>
<reference evidence="10" key="1">
    <citation type="journal article" date="2010" name="J. Am. Chem. Soc.">
        <title>A biosynthetic pathway for BE-7585A, a 2-thiosugar-containing angucycline-type natural product.</title>
        <authorList>
            <person name="Sasaki E."/>
            <person name="Ogasawara Y."/>
            <person name="Liu H.W."/>
        </authorList>
    </citation>
    <scope>NUCLEOTIDE SEQUENCE</scope>
    <source>
        <strain evidence="10">BA-07585</strain>
    </source>
</reference>
<keyword evidence="3 9" id="KW-0349">Heme</keyword>
<dbReference type="GO" id="GO:0020037">
    <property type="term" value="F:heme binding"/>
    <property type="evidence" value="ECO:0007669"/>
    <property type="project" value="InterPro"/>
</dbReference>
<keyword evidence="6 9" id="KW-0408">Iron</keyword>
<dbReference type="PRINTS" id="PR00385">
    <property type="entry name" value="P450"/>
</dbReference>
<evidence type="ECO:0000256" key="6">
    <source>
        <dbReference type="ARBA" id="ARBA00023004"/>
    </source>
</evidence>
<protein>
    <submittedName>
        <fullName evidence="10">Putative hydroxylase</fullName>
    </submittedName>
</protein>